<evidence type="ECO:0000313" key="1">
    <source>
        <dbReference type="EMBL" id="OGG47820.1"/>
    </source>
</evidence>
<protein>
    <recommendedName>
        <fullName evidence="3">Helix-turn-helix domain-containing protein</fullName>
    </recommendedName>
</protein>
<dbReference type="EMBL" id="MFKF01000266">
    <property type="protein sequence ID" value="OGG47820.1"/>
    <property type="molecule type" value="Genomic_DNA"/>
</dbReference>
<proteinExistence type="predicted"/>
<dbReference type="AlphaFoldDB" id="A0A1F6CFV6"/>
<comment type="caution">
    <text evidence="1">The sequence shown here is derived from an EMBL/GenBank/DDBJ whole genome shotgun (WGS) entry which is preliminary data.</text>
</comment>
<gene>
    <name evidence="1" type="ORF">A3F84_12825</name>
</gene>
<reference evidence="1 2" key="1">
    <citation type="journal article" date="2016" name="Nat. Commun.">
        <title>Thousands of microbial genomes shed light on interconnected biogeochemical processes in an aquifer system.</title>
        <authorList>
            <person name="Anantharaman K."/>
            <person name="Brown C.T."/>
            <person name="Hug L.A."/>
            <person name="Sharon I."/>
            <person name="Castelle C.J."/>
            <person name="Probst A.J."/>
            <person name="Thomas B.C."/>
            <person name="Singh A."/>
            <person name="Wilkins M.J."/>
            <person name="Karaoz U."/>
            <person name="Brodie E.L."/>
            <person name="Williams K.H."/>
            <person name="Hubbard S.S."/>
            <person name="Banfield J.F."/>
        </authorList>
    </citation>
    <scope>NUCLEOTIDE SEQUENCE [LARGE SCALE GENOMIC DNA]</scope>
    <source>
        <strain evidence="2">RIFCSPLOWO2_12_FULL_64_10</strain>
    </source>
</reference>
<dbReference type="Proteomes" id="UP000178606">
    <property type="component" value="Unassembled WGS sequence"/>
</dbReference>
<evidence type="ECO:0008006" key="3">
    <source>
        <dbReference type="Google" id="ProtNLM"/>
    </source>
</evidence>
<name>A0A1F6CFV6_HANXR</name>
<accession>A0A1F6CFV6</accession>
<organism evidence="1 2">
    <name type="scientific">Handelsmanbacteria sp. (strain RIFCSPLOWO2_12_FULL_64_10)</name>
    <dbReference type="NCBI Taxonomy" id="1817868"/>
    <lineage>
        <taxon>Bacteria</taxon>
        <taxon>Candidatus Handelsmaniibacteriota</taxon>
    </lineage>
</organism>
<sequence>MTYLFLDKIFLDNNKIFLDKRRFRMLTTAEAAKIKGCSVQAIIDALSQGKIDGEKFGWAWAVKENRKFSEWSPMKVRQESGRARWSTPKAKKARKSA</sequence>
<evidence type="ECO:0000313" key="2">
    <source>
        <dbReference type="Proteomes" id="UP000178606"/>
    </source>
</evidence>